<dbReference type="RefSeq" id="XP_062750295.1">
    <property type="nucleotide sequence ID" value="XM_062894858.1"/>
</dbReference>
<dbReference type="Proteomes" id="UP001273209">
    <property type="component" value="Unassembled WGS sequence"/>
</dbReference>
<organism evidence="1 2">
    <name type="scientific">Trichoderma aggressivum f. europaeum</name>
    <dbReference type="NCBI Taxonomy" id="173218"/>
    <lineage>
        <taxon>Eukaryota</taxon>
        <taxon>Fungi</taxon>
        <taxon>Dikarya</taxon>
        <taxon>Ascomycota</taxon>
        <taxon>Pezizomycotina</taxon>
        <taxon>Sordariomycetes</taxon>
        <taxon>Hypocreomycetidae</taxon>
        <taxon>Hypocreales</taxon>
        <taxon>Hypocreaceae</taxon>
        <taxon>Trichoderma</taxon>
    </lineage>
</organism>
<evidence type="ECO:0000313" key="2">
    <source>
        <dbReference type="Proteomes" id="UP001273209"/>
    </source>
</evidence>
<dbReference type="AlphaFoldDB" id="A0AAE1I6P9"/>
<name>A0AAE1I6P9_9HYPO</name>
<proteinExistence type="predicted"/>
<dbReference type="EMBL" id="JAWRVG010000084">
    <property type="protein sequence ID" value="KAK4060482.1"/>
    <property type="molecule type" value="Genomic_DNA"/>
</dbReference>
<protein>
    <recommendedName>
        <fullName evidence="3">Cell division cycle protein 123</fullName>
    </recommendedName>
</protein>
<evidence type="ECO:0000313" key="1">
    <source>
        <dbReference type="EMBL" id="KAK4060482.1"/>
    </source>
</evidence>
<comment type="caution">
    <text evidence="1">The sequence shown here is derived from an EMBL/GenBank/DDBJ whole genome shotgun (WGS) entry which is preliminary data.</text>
</comment>
<reference evidence="1" key="1">
    <citation type="submission" date="2023-11" db="EMBL/GenBank/DDBJ databases">
        <title>The genome sequences of three competitors of mushroom-forming fungi.</title>
        <authorList>
            <person name="Beijen E."/>
            <person name="Ohm R.A."/>
        </authorList>
    </citation>
    <scope>NUCLEOTIDE SEQUENCE</scope>
    <source>
        <strain evidence="1">CBS 100526</strain>
    </source>
</reference>
<dbReference type="InterPro" id="IPR009772">
    <property type="entry name" value="CDC123"/>
</dbReference>
<gene>
    <name evidence="1" type="ORF">Triagg1_10752</name>
</gene>
<dbReference type="GeneID" id="87914763"/>
<evidence type="ECO:0008006" key="3">
    <source>
        <dbReference type="Google" id="ProtNLM"/>
    </source>
</evidence>
<keyword evidence="2" id="KW-1185">Reference proteome</keyword>
<accession>A0AAE1I6P9</accession>
<dbReference type="Pfam" id="PF07065">
    <property type="entry name" value="D123"/>
    <property type="match status" value="1"/>
</dbReference>
<sequence length="400" mass="44698">MAATPEANSVHVEYIRSDVYNKAKPDSDDPFRHSAAVNSHNHHHLHPWGKHIIAGSKDFDVLYSHANNKYMYHLWYVDELEPFMATKLLKIQPLSAELVNDLQSCVTTVLETGIDAALRSYEGRKLVVSFQAILDDATKDFSGPIFVRLGATSAKDSFANGAPTAKPSPLPPNSDLVLRRLLSSGRVTGRLLALADRVWADDPGEALIVQQWSPDVEIRREIRVFCFAGRVTAISQDVWWEKSGWRDRYSDGFVQAITNLWDAVKGFLPFDTCTMDVLMTPPGDQQPWTAKIIEFNGFGAHLNTGSDLFHWVSDNDILQGKSLGVVVRFVDDWDDDDATTAVGDSLATTSESTLGDGEEPDWAVLERELQAKYSDKNKDEKRMKIEQVGLPLNGRWCSAY</sequence>